<accession>A0A318ITI3</accession>
<dbReference type="GO" id="GO:0097363">
    <property type="term" value="F:protein O-acetylglucosaminyltransferase activity"/>
    <property type="evidence" value="ECO:0007669"/>
    <property type="project" value="UniProtKB-EC"/>
</dbReference>
<name>A0A318ITI3_9BURK</name>
<feature type="repeat" description="TPR" evidence="8">
    <location>
        <begin position="376"/>
        <end position="409"/>
    </location>
</feature>
<dbReference type="PROSITE" id="PS50005">
    <property type="entry name" value="TPR"/>
    <property type="match status" value="8"/>
</dbReference>
<dbReference type="Gene3D" id="1.25.40.10">
    <property type="entry name" value="Tetratricopeptide repeat domain"/>
    <property type="match status" value="4"/>
</dbReference>
<dbReference type="PANTHER" id="PTHR44835:SF1">
    <property type="entry name" value="PROTEIN O-GLCNAC TRANSFERASE"/>
    <property type="match status" value="1"/>
</dbReference>
<feature type="domain" description="O-GlcNAc transferase C-terminal" evidence="10">
    <location>
        <begin position="671"/>
        <end position="841"/>
    </location>
</feature>
<comment type="similarity">
    <text evidence="2">Belongs to the glycosyltransferase 41 family. O-GlcNAc transferase subfamily.</text>
</comment>
<keyword evidence="4" id="KW-0328">Glycosyltransferase</keyword>
<evidence type="ECO:0000256" key="3">
    <source>
        <dbReference type="ARBA" id="ARBA00011970"/>
    </source>
</evidence>
<dbReference type="Proteomes" id="UP000247792">
    <property type="component" value="Unassembled WGS sequence"/>
</dbReference>
<dbReference type="Pfam" id="PF13844">
    <property type="entry name" value="Glyco_transf_41"/>
    <property type="match status" value="2"/>
</dbReference>
<evidence type="ECO:0000256" key="4">
    <source>
        <dbReference type="ARBA" id="ARBA00022676"/>
    </source>
</evidence>
<evidence type="ECO:0000256" key="5">
    <source>
        <dbReference type="ARBA" id="ARBA00022679"/>
    </source>
</evidence>
<evidence type="ECO:0000313" key="11">
    <source>
        <dbReference type="EMBL" id="PXX38504.1"/>
    </source>
</evidence>
<dbReference type="AlphaFoldDB" id="A0A318ITI3"/>
<dbReference type="RefSeq" id="WP_110257659.1">
    <property type="nucleotide sequence ID" value="NZ_QJKB01000012.1"/>
</dbReference>
<protein>
    <recommendedName>
        <fullName evidence="3">protein O-GlcNAc transferase</fullName>
        <ecNumber evidence="3">2.4.1.255</ecNumber>
    </recommendedName>
</protein>
<evidence type="ECO:0000259" key="10">
    <source>
        <dbReference type="Pfam" id="PF13844"/>
    </source>
</evidence>
<gene>
    <name evidence="11" type="ORF">DFR42_11216</name>
</gene>
<evidence type="ECO:0000256" key="7">
    <source>
        <dbReference type="ARBA" id="ARBA00022803"/>
    </source>
</evidence>
<keyword evidence="6" id="KW-0677">Repeat</keyword>
<keyword evidence="12" id="KW-1185">Reference proteome</keyword>
<feature type="region of interest" description="Disordered" evidence="9">
    <location>
        <begin position="1"/>
        <end position="34"/>
    </location>
</feature>
<dbReference type="InterPro" id="IPR011990">
    <property type="entry name" value="TPR-like_helical_dom_sf"/>
</dbReference>
<feature type="repeat" description="TPR" evidence="8">
    <location>
        <begin position="104"/>
        <end position="137"/>
    </location>
</feature>
<evidence type="ECO:0000313" key="12">
    <source>
        <dbReference type="Proteomes" id="UP000247792"/>
    </source>
</evidence>
<feature type="repeat" description="TPR" evidence="8">
    <location>
        <begin position="308"/>
        <end position="341"/>
    </location>
</feature>
<dbReference type="SUPFAM" id="SSF48452">
    <property type="entry name" value="TPR-like"/>
    <property type="match status" value="2"/>
</dbReference>
<reference evidence="11 12" key="1">
    <citation type="submission" date="2018-05" db="EMBL/GenBank/DDBJ databases">
        <title>Genomic Encyclopedia of Type Strains, Phase IV (KMG-IV): sequencing the most valuable type-strain genomes for metagenomic binning, comparative biology and taxonomic classification.</title>
        <authorList>
            <person name="Goeker M."/>
        </authorList>
    </citation>
    <scope>NUCLEOTIDE SEQUENCE [LARGE SCALE GENOMIC DNA]</scope>
    <source>
        <strain evidence="11 12">DSM 19792</strain>
    </source>
</reference>
<dbReference type="InterPro" id="IPR029489">
    <property type="entry name" value="OGT/SEC/SPY_C"/>
</dbReference>
<dbReference type="Pfam" id="PF14559">
    <property type="entry name" value="TPR_19"/>
    <property type="match status" value="2"/>
</dbReference>
<feature type="repeat" description="TPR" evidence="8">
    <location>
        <begin position="410"/>
        <end position="443"/>
    </location>
</feature>
<evidence type="ECO:0000256" key="1">
    <source>
        <dbReference type="ARBA" id="ARBA00004922"/>
    </source>
</evidence>
<organism evidence="11 12">
    <name type="scientific">Undibacterium pigrum</name>
    <dbReference type="NCBI Taxonomy" id="401470"/>
    <lineage>
        <taxon>Bacteria</taxon>
        <taxon>Pseudomonadati</taxon>
        <taxon>Pseudomonadota</taxon>
        <taxon>Betaproteobacteria</taxon>
        <taxon>Burkholderiales</taxon>
        <taxon>Oxalobacteraceae</taxon>
        <taxon>Undibacterium</taxon>
    </lineage>
</organism>
<keyword evidence="5 11" id="KW-0808">Transferase</keyword>
<evidence type="ECO:0000256" key="2">
    <source>
        <dbReference type="ARBA" id="ARBA00005386"/>
    </source>
</evidence>
<proteinExistence type="inferred from homology"/>
<dbReference type="PROSITE" id="PS50293">
    <property type="entry name" value="TPR_REGION"/>
    <property type="match status" value="2"/>
</dbReference>
<dbReference type="EMBL" id="QJKB01000012">
    <property type="protein sequence ID" value="PXX38504.1"/>
    <property type="molecule type" value="Genomic_DNA"/>
</dbReference>
<evidence type="ECO:0000256" key="8">
    <source>
        <dbReference type="PROSITE-ProRule" id="PRU00339"/>
    </source>
</evidence>
<sequence>MFTWLKNKLSNSNDKSVAPAHSMPEAWTPPPGSVATTEYQRQGKVFFDAGQLQQAAHCYQQLLILDDRNAHAHHALGDINAAQGNVAEAESRYRNALELTPEAGNTIYSLGLILDQQNRFAEAEAAYRNALQTMPDDANTHYHLSLNLKSQSRWQESESSCRKALGSKPDFSEAHAHLAILLQQQGRSGEAEASCRKALQLNPGLASAHFCLGLLAHHQGRLADAEAAYRQALALQSGHHGALDHLAALLQSQGRHAETEAAYLTAAANNPGDATPLCKLASMQMDFGKLQEAERNLRKAISINPDYADALGTMGVLLMSVGQFPAAEARFQQVLKIRPDDAVVYDNLGVIAYQQKRFPEAVVYFKRATDLAPGMLNAHNNLASVYKRWGRLREAADSYQQVLQMDPNNPDAYDNLAMIYSDQGRLDEAIVLFRKAMQLAPDAAKIHSHYLFALNYHPELSSAAIYAEYEKYDKRFCQNLKQKWQAFSNQRDPGKRLKIGYVSPDLFTHPVRHFLEPLLAHHDKREFEVYAYSYARPEWEDAVTKRYQSYVDHWVQTLNMSDDVMADRIRADGIDILIDLAGHTGNHSLQVFARKPAPVSTSWLGYAYTTGIKAVDYMLMDSTSLPAGCEAFFAEKPWRVETPGYNYRPSDNMGSVSPLPALQCGHVTFGCLSRAIRINDRVIAVWAGILKKIAGARLIIDSVSFVEASMQESFIAKFEAHGIHRSRIDIGFHSPPWDLVRNVDIGLDCFPHNSGTTLFETLYMGIPFITLASRPSMGLLGSAILESAGLSHLIAQTEQEYIDKAVALASDLPALANLRGGLREQMQASALMDEAGYTRKMEAAYRGMWIKWCEQNPD</sequence>
<dbReference type="OrthoDB" id="101857at2"/>
<dbReference type="Gene3D" id="3.40.50.2000">
    <property type="entry name" value="Glycogen Phosphorylase B"/>
    <property type="match status" value="1"/>
</dbReference>
<dbReference type="EC" id="2.4.1.255" evidence="3"/>
<dbReference type="Pfam" id="PF13432">
    <property type="entry name" value="TPR_16"/>
    <property type="match status" value="3"/>
</dbReference>
<keyword evidence="7 8" id="KW-0802">TPR repeat</keyword>
<dbReference type="Gene3D" id="3.40.50.11380">
    <property type="match status" value="1"/>
</dbReference>
<dbReference type="PANTHER" id="PTHR44835">
    <property type="entry name" value="UDP-N-ACETYLGLUCOSAMINE--PEPTIDE N-ACETYLGLUCOSAMINYLTRANSFERASE SPINDLY-RELATED"/>
    <property type="match status" value="1"/>
</dbReference>
<feature type="repeat" description="TPR" evidence="8">
    <location>
        <begin position="70"/>
        <end position="103"/>
    </location>
</feature>
<feature type="repeat" description="TPR" evidence="8">
    <location>
        <begin position="274"/>
        <end position="307"/>
    </location>
</feature>
<feature type="repeat" description="TPR" evidence="8">
    <location>
        <begin position="36"/>
        <end position="69"/>
    </location>
</feature>
<evidence type="ECO:0000256" key="6">
    <source>
        <dbReference type="ARBA" id="ARBA00022737"/>
    </source>
</evidence>
<dbReference type="InterPro" id="IPR019734">
    <property type="entry name" value="TPR_rpt"/>
</dbReference>
<comment type="caution">
    <text evidence="11">The sequence shown here is derived from an EMBL/GenBank/DDBJ whole genome shotgun (WGS) entry which is preliminary data.</text>
</comment>
<dbReference type="SMART" id="SM00028">
    <property type="entry name" value="TPR"/>
    <property type="match status" value="12"/>
</dbReference>
<feature type="domain" description="O-GlcNAc transferase C-terminal" evidence="10">
    <location>
        <begin position="481"/>
        <end position="636"/>
    </location>
</feature>
<evidence type="ECO:0000256" key="9">
    <source>
        <dbReference type="SAM" id="MobiDB-lite"/>
    </source>
</evidence>
<comment type="pathway">
    <text evidence="1">Protein modification; protein glycosylation.</text>
</comment>
<feature type="repeat" description="TPR" evidence="8">
    <location>
        <begin position="342"/>
        <end position="375"/>
    </location>
</feature>
<dbReference type="InterPro" id="IPR051939">
    <property type="entry name" value="Glycosyltr_41/O-GlcNAc_trsf"/>
</dbReference>